<feature type="transmembrane region" description="Helical" evidence="1">
    <location>
        <begin position="86"/>
        <end position="105"/>
    </location>
</feature>
<feature type="transmembrane region" description="Helical" evidence="1">
    <location>
        <begin position="39"/>
        <end position="65"/>
    </location>
</feature>
<dbReference type="RefSeq" id="WP_113858050.1">
    <property type="nucleotide sequence ID" value="NZ_QNRL01000004.1"/>
</dbReference>
<gene>
    <name evidence="2" type="ORF">DFQ50_104402</name>
</gene>
<protein>
    <submittedName>
        <fullName evidence="2">Uncharacterized protein</fullName>
    </submittedName>
</protein>
<evidence type="ECO:0000313" key="3">
    <source>
        <dbReference type="Proteomes" id="UP000253201"/>
    </source>
</evidence>
<proteinExistence type="predicted"/>
<keyword evidence="1" id="KW-0812">Transmembrane</keyword>
<evidence type="ECO:0000256" key="1">
    <source>
        <dbReference type="SAM" id="Phobius"/>
    </source>
</evidence>
<keyword evidence="3" id="KW-1185">Reference proteome</keyword>
<sequence length="127" mass="14530">MNQQAQKILTDLLQKASNGVDAAVSFSQAQIPDVIHQLLIWNFTTSLIFSILGVLLFTGAQIAAWKVFKHLRKAWRHDEIWEHPEIILISAAYIITFAPLGWLSMDWLKIWLAPKLYLIEYAASLIK</sequence>
<keyword evidence="1" id="KW-1133">Transmembrane helix</keyword>
<evidence type="ECO:0000313" key="2">
    <source>
        <dbReference type="EMBL" id="RBP11869.1"/>
    </source>
</evidence>
<accession>A0ABX9FXN7</accession>
<comment type="caution">
    <text evidence="2">The sequence shown here is derived from an EMBL/GenBank/DDBJ whole genome shotgun (WGS) entry which is preliminary data.</text>
</comment>
<reference evidence="2 3" key="1">
    <citation type="submission" date="2018-06" db="EMBL/GenBank/DDBJ databases">
        <title>Genomic Encyclopedia of Type Strains, Phase IV (KMG-IV): sequencing the most valuable type-strain genomes for metagenomic binning, comparative biology and taxonomic classification.</title>
        <authorList>
            <person name="Goeker M."/>
        </authorList>
    </citation>
    <scope>NUCLEOTIDE SEQUENCE [LARGE SCALE GENOMIC DNA]</scope>
    <source>
        <strain evidence="2 3">DSM 27453</strain>
    </source>
</reference>
<dbReference type="EMBL" id="QNRL01000004">
    <property type="protein sequence ID" value="RBP11869.1"/>
    <property type="molecule type" value="Genomic_DNA"/>
</dbReference>
<keyword evidence="1" id="KW-0472">Membrane</keyword>
<dbReference type="Proteomes" id="UP000253201">
    <property type="component" value="Unassembled WGS sequence"/>
</dbReference>
<organism evidence="2 3">
    <name type="scientific">Pseudocitrobacter faecalis</name>
    <dbReference type="NCBI Taxonomy" id="1398493"/>
    <lineage>
        <taxon>Bacteria</taxon>
        <taxon>Pseudomonadati</taxon>
        <taxon>Pseudomonadota</taxon>
        <taxon>Gammaproteobacteria</taxon>
        <taxon>Enterobacterales</taxon>
        <taxon>Enterobacteriaceae</taxon>
        <taxon>Pseudocitrobacter</taxon>
    </lineage>
</organism>
<name>A0ABX9FXN7_9ENTR</name>